<dbReference type="RefSeq" id="XP_001397126.1">
    <property type="nucleotide sequence ID" value="XM_001397089.1"/>
</dbReference>
<dbReference type="Proteomes" id="UP000197666">
    <property type="component" value="Unassembled WGS sequence"/>
</dbReference>
<protein>
    <submittedName>
        <fullName evidence="2">Glutathione S-transferase, N-terminal domain family protein</fullName>
    </submittedName>
</protein>
<reference evidence="4" key="4">
    <citation type="submission" date="2025-04" db="UniProtKB">
        <authorList>
            <consortium name="RefSeq"/>
        </authorList>
    </citation>
    <scope>IDENTIFICATION</scope>
</reference>
<dbReference type="GeneID" id="4988198"/>
<gene>
    <name evidence="4" type="ORF">An15g05970</name>
    <name evidence="2" type="ORF">CAN33_0014050</name>
</gene>
<evidence type="ECO:0000313" key="2">
    <source>
        <dbReference type="EMBL" id="TPR03259.1"/>
    </source>
</evidence>
<reference evidence="3" key="1">
    <citation type="submission" date="2018-10" db="EMBL/GenBank/DDBJ databases">
        <title>FDA dAtabase for Regulatory Grade micrObial Sequences (FDA-ARGOS): Supporting development and validation of Infectious Disease Dx tests.</title>
        <authorList>
            <person name="Kerrigan L."/>
            <person name="Tallon L."/>
            <person name="Sadzewicz L."/>
            <person name="Sengamalay N."/>
            <person name="Ott S."/>
            <person name="Godinez A."/>
            <person name="Nagaraj S."/>
            <person name="Vavikolanu K."/>
            <person name="Nadendla S."/>
            <person name="George J."/>
            <person name="Sichtig H."/>
        </authorList>
    </citation>
    <scope>NUCLEOTIDE SEQUENCE [LARGE SCALE GENOMIC DNA]</scope>
    <source>
        <strain evidence="3">FDAARGOS_311</strain>
    </source>
</reference>
<feature type="region of interest" description="Disordered" evidence="1">
    <location>
        <begin position="279"/>
        <end position="320"/>
    </location>
</feature>
<dbReference type="VEuPathDB" id="FungiDB:An15g05970"/>
<evidence type="ECO:0000313" key="3">
    <source>
        <dbReference type="Proteomes" id="UP000197666"/>
    </source>
</evidence>
<reference evidence="4" key="3">
    <citation type="submission" date="2025-02" db="EMBL/GenBank/DDBJ databases">
        <authorList>
            <consortium name="NCBI Genome Project"/>
        </authorList>
    </citation>
    <scope>NUCLEOTIDE SEQUENCE</scope>
</reference>
<dbReference type="VEuPathDB" id="FungiDB:M747DRAFT_348488"/>
<proteinExistence type="predicted"/>
<dbReference type="AlphaFoldDB" id="A0A254UG88"/>
<dbReference type="VEuPathDB" id="FungiDB:ASPNIDRAFT2_1173467"/>
<feature type="compositionally biased region" description="Basic and acidic residues" evidence="1">
    <location>
        <begin position="309"/>
        <end position="320"/>
    </location>
</feature>
<dbReference type="GO" id="GO:0016740">
    <property type="term" value="F:transferase activity"/>
    <property type="evidence" value="ECO:0007669"/>
    <property type="project" value="UniProtKB-KW"/>
</dbReference>
<dbReference type="VEuPathDB" id="FungiDB:ATCC64974_28190"/>
<organism evidence="2 3">
    <name type="scientific">Aspergillus niger</name>
    <dbReference type="NCBI Taxonomy" id="5061"/>
    <lineage>
        <taxon>Eukaryota</taxon>
        <taxon>Fungi</taxon>
        <taxon>Dikarya</taxon>
        <taxon>Ascomycota</taxon>
        <taxon>Pezizomycotina</taxon>
        <taxon>Eurotiomycetes</taxon>
        <taxon>Eurotiomycetidae</taxon>
        <taxon>Eurotiales</taxon>
        <taxon>Aspergillaceae</taxon>
        <taxon>Aspergillus</taxon>
        <taxon>Aspergillus subgen. Circumdati</taxon>
    </lineage>
</organism>
<feature type="compositionally biased region" description="Basic residues" evidence="1">
    <location>
        <begin position="299"/>
        <end position="308"/>
    </location>
</feature>
<evidence type="ECO:0000256" key="1">
    <source>
        <dbReference type="SAM" id="MobiDB-lite"/>
    </source>
</evidence>
<name>A0A254UG88_ASPNG</name>
<accession>A0A254UG88</accession>
<sequence length="320" mass="36656">MASRDGHMPEPFQRKVDELVRKYDRIIEPNAVLHAILQDPESLNSLVNAIQRQASLVRHRSQNPEDGEITVFDNALMILSGNGHDTQDIGALELYLAEYLGICTFSPITHAKQGLHEYDMLQNTVTGGDLCPSTFHLAFLLWTILTSFAESVSNSTNDRTTAAEQQPHSSPEQAVNTYVQGHEHPRRQQHILPPRPPPTLEEIRRREQVERLLRIYEKAKAEYNKKNPEEIDVGLARYFRDTAETTLDFLRVNDMSDHPLIPDIEFSFERAKCKAAQLAGRGRHFDQPQAAASTPNHPSKNRRRRRPRYREVDSYRPGHK</sequence>
<evidence type="ECO:0000313" key="4">
    <source>
        <dbReference type="RefSeq" id="XP_001397126.1"/>
    </source>
</evidence>
<keyword evidence="2" id="KW-0808">Transferase</keyword>
<reference evidence="2" key="2">
    <citation type="submission" date="2019-02" db="EMBL/GenBank/DDBJ databases">
        <title>FDA dAtabase for Regulatory Grade micrObial Sequences (FDA-ARGOS): Supporting development and validation of Infectious Disease Dx tests.</title>
        <authorList>
            <person name="Kerrigan L."/>
            <person name="Tallon L.J."/>
            <person name="Sadzewicz L."/>
            <person name="Sengamalay N."/>
            <person name="Ott S."/>
            <person name="Godinez A."/>
            <person name="Nagaraj S."/>
            <person name="Vavikolanu K."/>
            <person name="Vyas G."/>
            <person name="Nadendla S."/>
            <person name="Aluvathingal J."/>
            <person name="Sichtig H."/>
        </authorList>
    </citation>
    <scope>NUCLEOTIDE SEQUENCE</scope>
    <source>
        <strain evidence="2">FDAARGOS_311</strain>
    </source>
</reference>
<dbReference type="KEGG" id="ang:An15g05970"/>
<dbReference type="EMBL" id="NKJJ02000009">
    <property type="protein sequence ID" value="TPR03259.1"/>
    <property type="molecule type" value="Genomic_DNA"/>
</dbReference>
<dbReference type="OrthoDB" id="5296805at2759"/>